<keyword evidence="2" id="KW-1185">Reference proteome</keyword>
<dbReference type="PROSITE" id="PS51257">
    <property type="entry name" value="PROKAR_LIPOPROTEIN"/>
    <property type="match status" value="1"/>
</dbReference>
<sequence length="141" mass="16393">MNKIYTTFIPLTFLLLSACSKDFLKSYEKRITGGTWELYDVNSFGLGSGYRPAFNSGRFVFEPNGDVTYTNNDGEEYIGSWDIRHDYQDDQHYQRLAISVINFQNQDVISEFFDDMQFTGTDRFKANLSSGSRTYTCKFKR</sequence>
<accession>A0ABS3YUF3</accession>
<evidence type="ECO:0000313" key="1">
    <source>
        <dbReference type="EMBL" id="MBO9201498.1"/>
    </source>
</evidence>
<evidence type="ECO:0008006" key="3">
    <source>
        <dbReference type="Google" id="ProtNLM"/>
    </source>
</evidence>
<organism evidence="1 2">
    <name type="scientific">Niastella soli</name>
    <dbReference type="NCBI Taxonomy" id="2821487"/>
    <lineage>
        <taxon>Bacteria</taxon>
        <taxon>Pseudomonadati</taxon>
        <taxon>Bacteroidota</taxon>
        <taxon>Chitinophagia</taxon>
        <taxon>Chitinophagales</taxon>
        <taxon>Chitinophagaceae</taxon>
        <taxon>Niastella</taxon>
    </lineage>
</organism>
<reference evidence="1 2" key="1">
    <citation type="submission" date="2021-03" db="EMBL/GenBank/DDBJ databases">
        <title>Assistant Professor.</title>
        <authorList>
            <person name="Huq M.A."/>
        </authorList>
    </citation>
    <scope>NUCLEOTIDE SEQUENCE [LARGE SCALE GENOMIC DNA]</scope>
    <source>
        <strain evidence="1 2">MAH-29</strain>
    </source>
</reference>
<dbReference type="Proteomes" id="UP000677244">
    <property type="component" value="Unassembled WGS sequence"/>
</dbReference>
<dbReference type="EMBL" id="JAGHKO010000003">
    <property type="protein sequence ID" value="MBO9201498.1"/>
    <property type="molecule type" value="Genomic_DNA"/>
</dbReference>
<protein>
    <recommendedName>
        <fullName evidence="3">Lipocalin-like domain-containing protein</fullName>
    </recommendedName>
</protein>
<proteinExistence type="predicted"/>
<comment type="caution">
    <text evidence="1">The sequence shown here is derived from an EMBL/GenBank/DDBJ whole genome shotgun (WGS) entry which is preliminary data.</text>
</comment>
<evidence type="ECO:0000313" key="2">
    <source>
        <dbReference type="Proteomes" id="UP000677244"/>
    </source>
</evidence>
<name>A0ABS3YUF3_9BACT</name>
<dbReference type="RefSeq" id="WP_209139552.1">
    <property type="nucleotide sequence ID" value="NZ_JAGHKO010000003.1"/>
</dbReference>
<gene>
    <name evidence="1" type="ORF">J7I42_14545</name>
</gene>